<evidence type="ECO:0000256" key="1">
    <source>
        <dbReference type="ARBA" id="ARBA00007734"/>
    </source>
</evidence>
<dbReference type="Proteomes" id="UP001418637">
    <property type="component" value="Unassembled WGS sequence"/>
</dbReference>
<dbReference type="EMBL" id="JBBYXI010000002">
    <property type="protein sequence ID" value="MEN3930518.1"/>
    <property type="molecule type" value="Genomic_DNA"/>
</dbReference>
<dbReference type="SUPFAM" id="SSF48435">
    <property type="entry name" value="Bacterial muramidases"/>
    <property type="match status" value="1"/>
</dbReference>
<comment type="similarity">
    <text evidence="2">Belongs to the virb1 family.</text>
</comment>
<keyword evidence="7" id="KW-1185">Reference proteome</keyword>
<dbReference type="InterPro" id="IPR008939">
    <property type="entry name" value="Lytic_TGlycosylase_superhlx_U"/>
</dbReference>
<dbReference type="CDD" id="cd13401">
    <property type="entry name" value="Slt70-like"/>
    <property type="match status" value="1"/>
</dbReference>
<evidence type="ECO:0000259" key="5">
    <source>
        <dbReference type="Pfam" id="PF01464"/>
    </source>
</evidence>
<dbReference type="SUPFAM" id="SSF53955">
    <property type="entry name" value="Lysozyme-like"/>
    <property type="match status" value="1"/>
</dbReference>
<dbReference type="RefSeq" id="WP_346336523.1">
    <property type="nucleotide sequence ID" value="NZ_JBBYXI010000002.1"/>
</dbReference>
<dbReference type="InterPro" id="IPR008258">
    <property type="entry name" value="Transglycosylase_SLT_dom_1"/>
</dbReference>
<organism evidence="6 7">
    <name type="scientific">Hohaiivirga grylli</name>
    <dbReference type="NCBI Taxonomy" id="3133970"/>
    <lineage>
        <taxon>Bacteria</taxon>
        <taxon>Pseudomonadati</taxon>
        <taxon>Pseudomonadota</taxon>
        <taxon>Alphaproteobacteria</taxon>
        <taxon>Hyphomicrobiales</taxon>
        <taxon>Methylobacteriaceae</taxon>
        <taxon>Hohaiivirga</taxon>
    </lineage>
</organism>
<evidence type="ECO:0000256" key="2">
    <source>
        <dbReference type="ARBA" id="ARBA00009387"/>
    </source>
</evidence>
<dbReference type="Gene3D" id="1.10.530.10">
    <property type="match status" value="1"/>
</dbReference>
<evidence type="ECO:0000256" key="4">
    <source>
        <dbReference type="SAM" id="MobiDB-lite"/>
    </source>
</evidence>
<feature type="region of interest" description="Disordered" evidence="4">
    <location>
        <begin position="42"/>
        <end position="74"/>
    </location>
</feature>
<dbReference type="Gene3D" id="1.25.20.10">
    <property type="entry name" value="Bacterial muramidases"/>
    <property type="match status" value="1"/>
</dbReference>
<keyword evidence="3" id="KW-0732">Signal</keyword>
<name>A0ABV0BIX3_9HYPH</name>
<protein>
    <submittedName>
        <fullName evidence="6">Transglycosylase SLT domain-containing protein</fullName>
    </submittedName>
</protein>
<dbReference type="PANTHER" id="PTHR37423">
    <property type="entry name" value="SOLUBLE LYTIC MUREIN TRANSGLYCOSYLASE-RELATED"/>
    <property type="match status" value="1"/>
</dbReference>
<gene>
    <name evidence="6" type="ORF">WJT86_05500</name>
</gene>
<dbReference type="PANTHER" id="PTHR37423:SF2">
    <property type="entry name" value="MEMBRANE-BOUND LYTIC MUREIN TRANSGLYCOSYLASE C"/>
    <property type="match status" value="1"/>
</dbReference>
<comment type="similarity">
    <text evidence="1">Belongs to the transglycosylase Slt family.</text>
</comment>
<sequence length="712" mass="79811">MAWQKKSYLGVAALIALGGVSIYALISKTGSFPGFNQEKEIPVVESPQERPTSQPETPRVSPPPQAIPSLDQDIPLPRPLSDADTLQFLNQAYEVGTFESPEITFARNLLQTPIGRTLDQWLVLRKRPAPLYQNFVDFRNAFPDWPLSPLMKRREEIALLTSKLPETLKQDYFRGNDPDTSTGKIYWASILLNEGHKDKAADLIRPIWRKELLLPTTEQRLRTAYTDLLTKEDHRARLTYLLERKKWDAALRSANDNGTPFEAIVKIRIAAEQNAKTAQTQIDAYLKDNKADPLVLYSQLLLYRKQGKYDLAGSIFEKLSTLGTGVQLSETECRDWQGQQRFIIRELMDEKDFKKAFQTASAKISKLGCNHNDADFLAGWIALRFLNNPIEAKQHFDRLATNASSSSQKARAAYWLGRLAAHNKETPVALAAYEKAANYWNTYYGQLASDKLNDGLLHLPSKSQSSQETLALFEKNPAIQAIRLFSETRNTEVATQLFIDQAAILPDLASVEALAELAEETKNTQAALAIAKIAARRGLSLETRSYPDFGLPVRSDSPKSVEQALVYAIAHQESAFNVSAKSRAGALGLMQLMPGTAKLTAAGLKKDYEPERLLSDPAYNIEIGAAHLRDLLTAWDGSIILTFAAYNAGSGNVKKWLTAHGDPRLQDVDEVDWIERIPFYETRHYVQRISENLMIYRKLFGQKPGQSGKNSQ</sequence>
<reference evidence="6 7" key="1">
    <citation type="submission" date="2024-04" db="EMBL/GenBank/DDBJ databases">
        <title>A novel species isolated from cricket.</title>
        <authorList>
            <person name="Wang H.-C."/>
        </authorList>
    </citation>
    <scope>NUCLEOTIDE SEQUENCE [LARGE SCALE GENOMIC DNA]</scope>
    <source>
        <strain evidence="6 7">WL0021</strain>
    </source>
</reference>
<evidence type="ECO:0000313" key="6">
    <source>
        <dbReference type="EMBL" id="MEN3930518.1"/>
    </source>
</evidence>
<comment type="caution">
    <text evidence="6">The sequence shown here is derived from an EMBL/GenBank/DDBJ whole genome shotgun (WGS) entry which is preliminary data.</text>
</comment>
<dbReference type="Pfam" id="PF01464">
    <property type="entry name" value="SLT"/>
    <property type="match status" value="1"/>
</dbReference>
<feature type="domain" description="Transglycosylase SLT" evidence="5">
    <location>
        <begin position="559"/>
        <end position="661"/>
    </location>
</feature>
<evidence type="ECO:0000313" key="7">
    <source>
        <dbReference type="Proteomes" id="UP001418637"/>
    </source>
</evidence>
<dbReference type="InterPro" id="IPR023346">
    <property type="entry name" value="Lysozyme-like_dom_sf"/>
</dbReference>
<evidence type="ECO:0000256" key="3">
    <source>
        <dbReference type="ARBA" id="ARBA00022729"/>
    </source>
</evidence>
<accession>A0ABV0BIX3</accession>
<proteinExistence type="inferred from homology"/>